<dbReference type="Pfam" id="PF00128">
    <property type="entry name" value="Alpha-amylase"/>
    <property type="match status" value="2"/>
</dbReference>
<gene>
    <name evidence="2" type="ORF">ACFOYW_06365</name>
</gene>
<proteinExistence type="predicted"/>
<sequence>MSSAWPPEGFVYGIDVARFQDSDGDGTGDLPGLETRLDHVAGLGAEWVWLLPIFPSLRRDNGYDVDDHESVDPRFGTLDDFASVIDACHRRGLRVMIDLIIHHTSERHRWFLEARQNPASDAGDYYVWADKPRDEAGDEPIFAGEEDSVWAFDPDAKAWYHHRFYGFQPDLNVTNDDVFDELVRIAKLWLDRGVDGFRIDAALPAMKAGPGETPADAAQFYRRLRARLSDARPDVVLAAEADAPPHELNSITAHEQVDAVVDFSLNNALFLALARGQAAPLYTALGQLDRSVQPSARLNFVRNVDELDLAQLTDAERQEVFDAFGDGPDDFIYGRGLRRGWRPLMGDERRFRMSLSLLFALPGVPLLMYGQELGVGDDPTAPGRDAARPVMQWRPARSGGFTTGESDLVLPAQRDGEFDFAHVNVRDESTDDASTLVLTRRVATLRARAGAATKPARPRILPHAPSVLALNLGGCLTLHNLGEAPAEVFEAYGAKPLLYERWNGHRLGPFGFAWFRS</sequence>
<evidence type="ECO:0000313" key="2">
    <source>
        <dbReference type="EMBL" id="MFC4242989.1"/>
    </source>
</evidence>
<dbReference type="RefSeq" id="WP_390227956.1">
    <property type="nucleotide sequence ID" value="NZ_JBHSCN010000004.1"/>
</dbReference>
<protein>
    <submittedName>
        <fullName evidence="2">Alpha-amylase family glycosyl hydrolase</fullName>
    </submittedName>
</protein>
<name>A0ABV8Q595_9MICO</name>
<feature type="domain" description="Glycosyl hydrolase family 13 catalytic" evidence="1">
    <location>
        <begin position="13"/>
        <end position="388"/>
    </location>
</feature>
<dbReference type="Gene3D" id="3.20.20.80">
    <property type="entry name" value="Glycosidases"/>
    <property type="match status" value="1"/>
</dbReference>
<keyword evidence="2" id="KW-0378">Hydrolase</keyword>
<evidence type="ECO:0000313" key="3">
    <source>
        <dbReference type="Proteomes" id="UP001595900"/>
    </source>
</evidence>
<dbReference type="Gene3D" id="3.90.400.10">
    <property type="entry name" value="Oligo-1,6-glucosidase, Domain 2"/>
    <property type="match status" value="1"/>
</dbReference>
<dbReference type="PANTHER" id="PTHR10357">
    <property type="entry name" value="ALPHA-AMYLASE FAMILY MEMBER"/>
    <property type="match status" value="1"/>
</dbReference>
<evidence type="ECO:0000259" key="1">
    <source>
        <dbReference type="SMART" id="SM00642"/>
    </source>
</evidence>
<dbReference type="InterPro" id="IPR045857">
    <property type="entry name" value="O16G_dom_2"/>
</dbReference>
<dbReference type="GO" id="GO:0016787">
    <property type="term" value="F:hydrolase activity"/>
    <property type="evidence" value="ECO:0007669"/>
    <property type="project" value="UniProtKB-KW"/>
</dbReference>
<dbReference type="SMART" id="SM00642">
    <property type="entry name" value="Aamy"/>
    <property type="match status" value="1"/>
</dbReference>
<reference evidence="3" key="1">
    <citation type="journal article" date="2019" name="Int. J. Syst. Evol. Microbiol.">
        <title>The Global Catalogue of Microorganisms (GCM) 10K type strain sequencing project: providing services to taxonomists for standard genome sequencing and annotation.</title>
        <authorList>
            <consortium name="The Broad Institute Genomics Platform"/>
            <consortium name="The Broad Institute Genome Sequencing Center for Infectious Disease"/>
            <person name="Wu L."/>
            <person name="Ma J."/>
        </authorList>
    </citation>
    <scope>NUCLEOTIDE SEQUENCE [LARGE SCALE GENOMIC DNA]</scope>
    <source>
        <strain evidence="3">CGMCC 1.10363</strain>
    </source>
</reference>
<comment type="caution">
    <text evidence="2">The sequence shown here is derived from an EMBL/GenBank/DDBJ whole genome shotgun (WGS) entry which is preliminary data.</text>
</comment>
<dbReference type="InterPro" id="IPR017853">
    <property type="entry name" value="GH"/>
</dbReference>
<dbReference type="EMBL" id="JBHSCN010000004">
    <property type="protein sequence ID" value="MFC4242989.1"/>
    <property type="molecule type" value="Genomic_DNA"/>
</dbReference>
<dbReference type="SUPFAM" id="SSF51445">
    <property type="entry name" value="(Trans)glycosidases"/>
    <property type="match status" value="1"/>
</dbReference>
<keyword evidence="3" id="KW-1185">Reference proteome</keyword>
<accession>A0ABV8Q595</accession>
<dbReference type="InterPro" id="IPR006047">
    <property type="entry name" value="GH13_cat_dom"/>
</dbReference>
<dbReference type="PANTHER" id="PTHR10357:SF219">
    <property type="entry name" value="MALTOSE ALPHA-D-GLUCOSYLTRANSFERASE"/>
    <property type="match status" value="1"/>
</dbReference>
<organism evidence="2 3">
    <name type="scientific">Gryllotalpicola reticulitermitis</name>
    <dbReference type="NCBI Taxonomy" id="1184153"/>
    <lineage>
        <taxon>Bacteria</taxon>
        <taxon>Bacillati</taxon>
        <taxon>Actinomycetota</taxon>
        <taxon>Actinomycetes</taxon>
        <taxon>Micrococcales</taxon>
        <taxon>Microbacteriaceae</taxon>
        <taxon>Gryllotalpicola</taxon>
    </lineage>
</organism>
<dbReference type="Proteomes" id="UP001595900">
    <property type="component" value="Unassembled WGS sequence"/>
</dbReference>